<keyword evidence="1" id="KW-0235">DNA replication</keyword>
<protein>
    <recommendedName>
        <fullName evidence="5">AAA+ ATPase domain-containing protein</fullName>
    </recommendedName>
</protein>
<dbReference type="EMBL" id="MN740006">
    <property type="protein sequence ID" value="QHT83048.1"/>
    <property type="molecule type" value="Genomic_DNA"/>
</dbReference>
<dbReference type="GO" id="GO:0003689">
    <property type="term" value="F:DNA clamp loader activity"/>
    <property type="evidence" value="ECO:0007669"/>
    <property type="project" value="TreeGrafter"/>
</dbReference>
<dbReference type="PANTHER" id="PTHR11669">
    <property type="entry name" value="REPLICATION FACTOR C / DNA POLYMERASE III GAMMA-TAU SUBUNIT"/>
    <property type="match status" value="1"/>
</dbReference>
<organism evidence="4">
    <name type="scientific">viral metagenome</name>
    <dbReference type="NCBI Taxonomy" id="1070528"/>
    <lineage>
        <taxon>unclassified sequences</taxon>
        <taxon>metagenomes</taxon>
        <taxon>organismal metagenomes</taxon>
    </lineage>
</organism>
<dbReference type="InterPro" id="IPR027417">
    <property type="entry name" value="P-loop_NTPase"/>
</dbReference>
<sequence length="256" mass="30322">MNIHEKIIEKLKIFHTNNKIPNIIFHGPYGSGKKTILNTFINLLFDSDKEHIKNYVMYVNCSHGKGIKFVREELKFFAKTNVNTFQGKIYKIVVLLNADKLSVDAQSAFRRCIELFSGNTRFFIVVEDKTKILKPILSRFCEIYVNDTFGNLYQHEKSFSFEKYKNTHKDALKRELQKIDDNLVEFSEKLYDKGFSCLDILNYIDKKKIDDKDNIFMVFNKIKRDIRSEKFLMLFLLQILSSKIDLKMYPLYNGRF</sequence>
<dbReference type="SUPFAM" id="SSF52540">
    <property type="entry name" value="P-loop containing nucleoside triphosphate hydrolases"/>
    <property type="match status" value="1"/>
</dbReference>
<dbReference type="PANTHER" id="PTHR11669:SF20">
    <property type="entry name" value="REPLICATION FACTOR C SUBUNIT 4"/>
    <property type="match status" value="1"/>
</dbReference>
<evidence type="ECO:0000313" key="4">
    <source>
        <dbReference type="EMBL" id="QHT83048.1"/>
    </source>
</evidence>
<name>A0A6C0HQR9_9ZZZZ</name>
<evidence type="ECO:0000256" key="3">
    <source>
        <dbReference type="ARBA" id="ARBA00022840"/>
    </source>
</evidence>
<reference evidence="4" key="1">
    <citation type="journal article" date="2020" name="Nature">
        <title>Giant virus diversity and host interactions through global metagenomics.</title>
        <authorList>
            <person name="Schulz F."/>
            <person name="Roux S."/>
            <person name="Paez-Espino D."/>
            <person name="Jungbluth S."/>
            <person name="Walsh D.A."/>
            <person name="Denef V.J."/>
            <person name="McMahon K.D."/>
            <person name="Konstantinidis K.T."/>
            <person name="Eloe-Fadrosh E.A."/>
            <person name="Kyrpides N.C."/>
            <person name="Woyke T."/>
        </authorList>
    </citation>
    <scope>NUCLEOTIDE SEQUENCE</scope>
    <source>
        <strain evidence="4">GVMAG-M-3300023184-167</strain>
    </source>
</reference>
<evidence type="ECO:0000256" key="1">
    <source>
        <dbReference type="ARBA" id="ARBA00022705"/>
    </source>
</evidence>
<proteinExistence type="predicted"/>
<dbReference type="GO" id="GO:0006261">
    <property type="term" value="P:DNA-templated DNA replication"/>
    <property type="evidence" value="ECO:0007669"/>
    <property type="project" value="TreeGrafter"/>
</dbReference>
<dbReference type="Pfam" id="PF13177">
    <property type="entry name" value="DNA_pol3_delta2"/>
    <property type="match status" value="1"/>
</dbReference>
<dbReference type="AlphaFoldDB" id="A0A6C0HQR9"/>
<keyword evidence="3" id="KW-0067">ATP-binding</keyword>
<dbReference type="GO" id="GO:0005663">
    <property type="term" value="C:DNA replication factor C complex"/>
    <property type="evidence" value="ECO:0007669"/>
    <property type="project" value="TreeGrafter"/>
</dbReference>
<dbReference type="CDD" id="cd00009">
    <property type="entry name" value="AAA"/>
    <property type="match status" value="1"/>
</dbReference>
<evidence type="ECO:0000256" key="2">
    <source>
        <dbReference type="ARBA" id="ARBA00022741"/>
    </source>
</evidence>
<keyword evidence="2" id="KW-0547">Nucleotide-binding</keyword>
<dbReference type="GO" id="GO:0005524">
    <property type="term" value="F:ATP binding"/>
    <property type="evidence" value="ECO:0007669"/>
    <property type="project" value="UniProtKB-KW"/>
</dbReference>
<dbReference type="InterPro" id="IPR050238">
    <property type="entry name" value="DNA_Rep/Repair_Clamp_Loader"/>
</dbReference>
<dbReference type="Gene3D" id="3.40.50.300">
    <property type="entry name" value="P-loop containing nucleotide triphosphate hydrolases"/>
    <property type="match status" value="1"/>
</dbReference>
<dbReference type="GO" id="GO:0006281">
    <property type="term" value="P:DNA repair"/>
    <property type="evidence" value="ECO:0007669"/>
    <property type="project" value="TreeGrafter"/>
</dbReference>
<evidence type="ECO:0008006" key="5">
    <source>
        <dbReference type="Google" id="ProtNLM"/>
    </source>
</evidence>
<accession>A0A6C0HQR9</accession>